<dbReference type="PANTHER" id="PTHR33498:SF1">
    <property type="entry name" value="TRANSPOSASE FOR INSERTION SEQUENCE ELEMENT IS1557"/>
    <property type="match status" value="1"/>
</dbReference>
<comment type="caution">
    <text evidence="3">The sequence shown here is derived from an EMBL/GenBank/DDBJ whole genome shotgun (WGS) entry which is preliminary data.</text>
</comment>
<dbReference type="PANTHER" id="PTHR33498">
    <property type="entry name" value="TRANSPOSASE FOR INSERTION SEQUENCE ELEMENT IS1557"/>
    <property type="match status" value="1"/>
</dbReference>
<reference evidence="4" key="1">
    <citation type="journal article" date="2019" name="Int. J. Syst. Evol. Microbiol.">
        <title>The Global Catalogue of Microorganisms (GCM) 10K type strain sequencing project: providing services to taxonomists for standard genome sequencing and annotation.</title>
        <authorList>
            <consortium name="The Broad Institute Genomics Platform"/>
            <consortium name="The Broad Institute Genome Sequencing Center for Infectious Disease"/>
            <person name="Wu L."/>
            <person name="Ma J."/>
        </authorList>
    </citation>
    <scope>NUCLEOTIDE SEQUENCE [LARGE SCALE GENOMIC DNA]</scope>
    <source>
        <strain evidence="4">CCUG 53270</strain>
    </source>
</reference>
<dbReference type="Pfam" id="PF14690">
    <property type="entry name" value="Zn_ribbon_ISL3"/>
    <property type="match status" value="1"/>
</dbReference>
<dbReference type="InterPro" id="IPR047951">
    <property type="entry name" value="Transpos_ISL3"/>
</dbReference>
<dbReference type="RefSeq" id="WP_345589317.1">
    <property type="nucleotide sequence ID" value="NZ_JBHTLU010000031.1"/>
</dbReference>
<protein>
    <submittedName>
        <fullName evidence="3">Transposase family protein</fullName>
    </submittedName>
</protein>
<dbReference type="InterPro" id="IPR032877">
    <property type="entry name" value="Transposase_HTH"/>
</dbReference>
<evidence type="ECO:0000259" key="1">
    <source>
        <dbReference type="Pfam" id="PF13542"/>
    </source>
</evidence>
<dbReference type="InterPro" id="IPR029261">
    <property type="entry name" value="Transposase_Znf"/>
</dbReference>
<gene>
    <name evidence="3" type="ORF">ACFQ4B_23175</name>
</gene>
<dbReference type="Pfam" id="PF13542">
    <property type="entry name" value="HTH_Tnp_ISL3"/>
    <property type="match status" value="1"/>
</dbReference>
<dbReference type="Proteomes" id="UP001597180">
    <property type="component" value="Unassembled WGS sequence"/>
</dbReference>
<organism evidence="3 4">
    <name type="scientific">Paenibacillus vulneris</name>
    <dbReference type="NCBI Taxonomy" id="1133364"/>
    <lineage>
        <taxon>Bacteria</taxon>
        <taxon>Bacillati</taxon>
        <taxon>Bacillota</taxon>
        <taxon>Bacilli</taxon>
        <taxon>Bacillales</taxon>
        <taxon>Paenibacillaceae</taxon>
        <taxon>Paenibacillus</taxon>
    </lineage>
</organism>
<name>A0ABW3UQI0_9BACL</name>
<keyword evidence="4" id="KW-1185">Reference proteome</keyword>
<dbReference type="EMBL" id="JBHTLU010000031">
    <property type="protein sequence ID" value="MFD1223025.1"/>
    <property type="molecule type" value="Genomic_DNA"/>
</dbReference>
<evidence type="ECO:0000313" key="4">
    <source>
        <dbReference type="Proteomes" id="UP001597180"/>
    </source>
</evidence>
<proteinExistence type="predicted"/>
<evidence type="ECO:0000313" key="3">
    <source>
        <dbReference type="EMBL" id="MFD1223025.1"/>
    </source>
</evidence>
<evidence type="ECO:0000259" key="2">
    <source>
        <dbReference type="Pfam" id="PF14690"/>
    </source>
</evidence>
<accession>A0ABW3UQI0</accession>
<sequence>MLNLSKFNILGIKENEFYILIQVVANSPPLTCPHCGSIANLYKHDSREQICMDLPIQGKHVGLLIKRQRYRCRDCNRTFWEHLNHTIDEKRSCTKRLLSYIVKQSLKRTFVSISEEVGLHEKTIRNIFRDYIDHHKETL</sequence>
<feature type="domain" description="Transposase IS204/IS1001/IS1096/IS1165 zinc-finger" evidence="2">
    <location>
        <begin position="29"/>
        <end position="75"/>
    </location>
</feature>
<feature type="domain" description="Transposase IS204/IS1001/IS1096/IS1165 helix-turn-helix" evidence="1">
    <location>
        <begin position="87"/>
        <end position="131"/>
    </location>
</feature>